<keyword evidence="2" id="KW-1185">Reference proteome</keyword>
<name>A0A8X6NXD5_NEPPI</name>
<sequence>MSQYKEDWCKDSSNFSPYFLNALTCEILNEANVFIPSPYPIALPDSAFSRVFWANYNKNDLKLKEQNTLNKNDLCSRFDDIPYAGKK</sequence>
<organism evidence="1 2">
    <name type="scientific">Nephila pilipes</name>
    <name type="common">Giant wood spider</name>
    <name type="synonym">Nephila maculata</name>
    <dbReference type="NCBI Taxonomy" id="299642"/>
    <lineage>
        <taxon>Eukaryota</taxon>
        <taxon>Metazoa</taxon>
        <taxon>Ecdysozoa</taxon>
        <taxon>Arthropoda</taxon>
        <taxon>Chelicerata</taxon>
        <taxon>Arachnida</taxon>
        <taxon>Araneae</taxon>
        <taxon>Araneomorphae</taxon>
        <taxon>Entelegynae</taxon>
        <taxon>Araneoidea</taxon>
        <taxon>Nephilidae</taxon>
        <taxon>Nephila</taxon>
    </lineage>
</organism>
<evidence type="ECO:0000313" key="2">
    <source>
        <dbReference type="Proteomes" id="UP000887013"/>
    </source>
</evidence>
<accession>A0A8X6NXD5</accession>
<comment type="caution">
    <text evidence="1">The sequence shown here is derived from an EMBL/GenBank/DDBJ whole genome shotgun (WGS) entry which is preliminary data.</text>
</comment>
<evidence type="ECO:0000313" key="1">
    <source>
        <dbReference type="EMBL" id="GFT40265.1"/>
    </source>
</evidence>
<reference evidence="1" key="1">
    <citation type="submission" date="2020-08" db="EMBL/GenBank/DDBJ databases">
        <title>Multicomponent nature underlies the extraordinary mechanical properties of spider dragline silk.</title>
        <authorList>
            <person name="Kono N."/>
            <person name="Nakamura H."/>
            <person name="Mori M."/>
            <person name="Yoshida Y."/>
            <person name="Ohtoshi R."/>
            <person name="Malay A.D."/>
            <person name="Moran D.A.P."/>
            <person name="Tomita M."/>
            <person name="Numata K."/>
            <person name="Arakawa K."/>
        </authorList>
    </citation>
    <scope>NUCLEOTIDE SEQUENCE</scope>
</reference>
<dbReference type="Proteomes" id="UP000887013">
    <property type="component" value="Unassembled WGS sequence"/>
</dbReference>
<gene>
    <name evidence="1" type="ORF">NPIL_416211</name>
</gene>
<dbReference type="EMBL" id="BMAW01109812">
    <property type="protein sequence ID" value="GFT40265.1"/>
    <property type="molecule type" value="Genomic_DNA"/>
</dbReference>
<proteinExistence type="predicted"/>
<dbReference type="AlphaFoldDB" id="A0A8X6NXD5"/>
<protein>
    <submittedName>
        <fullName evidence="1">Uncharacterized protein</fullName>
    </submittedName>
</protein>